<reference evidence="5" key="1">
    <citation type="journal article" date="2019" name="Int. J. Syst. Evol. Microbiol.">
        <title>The Global Catalogue of Microorganisms (GCM) 10K type strain sequencing project: providing services to taxonomists for standard genome sequencing and annotation.</title>
        <authorList>
            <consortium name="The Broad Institute Genomics Platform"/>
            <consortium name="The Broad Institute Genome Sequencing Center for Infectious Disease"/>
            <person name="Wu L."/>
            <person name="Ma J."/>
        </authorList>
    </citation>
    <scope>NUCLEOTIDE SEQUENCE [LARGE SCALE GENOMIC DNA]</scope>
    <source>
        <strain evidence="5">JCM 16703</strain>
    </source>
</reference>
<evidence type="ECO:0000313" key="5">
    <source>
        <dbReference type="Proteomes" id="UP001501495"/>
    </source>
</evidence>
<evidence type="ECO:0000256" key="1">
    <source>
        <dbReference type="RuleBase" id="RU000411"/>
    </source>
</evidence>
<dbReference type="SUPFAM" id="SSF56574">
    <property type="entry name" value="Serpins"/>
    <property type="match status" value="1"/>
</dbReference>
<dbReference type="InterPro" id="IPR042185">
    <property type="entry name" value="Serpin_sf_2"/>
</dbReference>
<feature type="signal peptide" evidence="2">
    <location>
        <begin position="1"/>
        <end position="21"/>
    </location>
</feature>
<keyword evidence="5" id="KW-1185">Reference proteome</keyword>
<dbReference type="InterPro" id="IPR006311">
    <property type="entry name" value="TAT_signal"/>
</dbReference>
<comment type="similarity">
    <text evidence="1">Belongs to the serpin family.</text>
</comment>
<dbReference type="SMART" id="SM00093">
    <property type="entry name" value="SERPIN"/>
    <property type="match status" value="1"/>
</dbReference>
<dbReference type="Gene3D" id="2.30.39.10">
    <property type="entry name" value="Alpha-1-antitrypsin, domain 1"/>
    <property type="match status" value="1"/>
</dbReference>
<comment type="caution">
    <text evidence="4">The sequence shown here is derived from an EMBL/GenBank/DDBJ whole genome shotgun (WGS) entry which is preliminary data.</text>
</comment>
<dbReference type="EMBL" id="BAAAZH010000002">
    <property type="protein sequence ID" value="GAA4109300.1"/>
    <property type="molecule type" value="Genomic_DNA"/>
</dbReference>
<dbReference type="PROSITE" id="PS51257">
    <property type="entry name" value="PROKAR_LIPOPROTEIN"/>
    <property type="match status" value="1"/>
</dbReference>
<feature type="domain" description="Serpin" evidence="3">
    <location>
        <begin position="86"/>
        <end position="443"/>
    </location>
</feature>
<dbReference type="CDD" id="cd19590">
    <property type="entry name" value="serpin_thermopin-like"/>
    <property type="match status" value="1"/>
</dbReference>
<dbReference type="PANTHER" id="PTHR11461">
    <property type="entry name" value="SERINE PROTEASE INHIBITOR, SERPIN"/>
    <property type="match status" value="1"/>
</dbReference>
<keyword evidence="2" id="KW-0732">Signal</keyword>
<dbReference type="Proteomes" id="UP001501495">
    <property type="component" value="Unassembled WGS sequence"/>
</dbReference>
<dbReference type="InterPro" id="IPR023795">
    <property type="entry name" value="Serpin_CS"/>
</dbReference>
<dbReference type="RefSeq" id="WP_344731479.1">
    <property type="nucleotide sequence ID" value="NZ_BAAAZH010000002.1"/>
</dbReference>
<gene>
    <name evidence="4" type="ORF">GCM10022215_03510</name>
</gene>
<feature type="chain" id="PRO_5045829232" evidence="2">
    <location>
        <begin position="22"/>
        <end position="444"/>
    </location>
</feature>
<accession>A0ABP7XBJ9</accession>
<dbReference type="InterPro" id="IPR000215">
    <property type="entry name" value="Serpin_fam"/>
</dbReference>
<name>A0ABP7XBJ9_9ACTN</name>
<evidence type="ECO:0000313" key="4">
    <source>
        <dbReference type="EMBL" id="GAA4109300.1"/>
    </source>
</evidence>
<protein>
    <submittedName>
        <fullName evidence="4">Serpin family protein</fullName>
    </submittedName>
</protein>
<dbReference type="PROSITE" id="PS00284">
    <property type="entry name" value="SERPIN"/>
    <property type="match status" value="1"/>
</dbReference>
<dbReference type="Pfam" id="PF00079">
    <property type="entry name" value="Serpin"/>
    <property type="match status" value="1"/>
</dbReference>
<evidence type="ECO:0000256" key="2">
    <source>
        <dbReference type="SAM" id="SignalP"/>
    </source>
</evidence>
<dbReference type="InterPro" id="IPR042178">
    <property type="entry name" value="Serpin_sf_1"/>
</dbReference>
<dbReference type="Gene3D" id="3.30.497.10">
    <property type="entry name" value="Antithrombin, subunit I, domain 2"/>
    <property type="match status" value="1"/>
</dbReference>
<dbReference type="PANTHER" id="PTHR11461:SF211">
    <property type="entry name" value="GH10112P-RELATED"/>
    <property type="match status" value="1"/>
</dbReference>
<sequence>MRSTPILVLTRRRLLSLGALAVAAPALTSCGDGGSGGDPGPADADAGPLRLVSSPVERQAADPAALRTGAEAVAALVAPLWAGLGVGVEDPGANGAFSPFSVAMALGMATAGAAGATRREMLDVLGADDVPALAAGCNAAALDLEDRAGPVPDDPDERSIELATADQVFGQHDVAWQQPFLDILARDFGTGVRTVDFAGDPEGARAAVNEWTAAQTRDRIEEIIPPGAFTPDTRMTLVNALYLKAPWAKEFDKTLTQDADFTLADGAVVPVPMMRATVARSAVTGDWSTAQVLYAGGRLAMTVVVPRGEPDAVAAAVADGRLTELLSTEPVPATLRLPRWRFRTQRSLSSALAEAGMPLAFSDDADFSGMTTQESLRIADVLHQVFIAVDESGTEAAAATAIVMETTTAEVPPEREVAADRPFLFCVHTDDGVPLFVGWCADPR</sequence>
<dbReference type="InterPro" id="IPR023796">
    <property type="entry name" value="Serpin_dom"/>
</dbReference>
<evidence type="ECO:0000259" key="3">
    <source>
        <dbReference type="SMART" id="SM00093"/>
    </source>
</evidence>
<dbReference type="InterPro" id="IPR036186">
    <property type="entry name" value="Serpin_sf"/>
</dbReference>
<proteinExistence type="inferred from homology"/>
<dbReference type="PROSITE" id="PS51318">
    <property type="entry name" value="TAT"/>
    <property type="match status" value="1"/>
</dbReference>
<organism evidence="4 5">
    <name type="scientific">Nocardioides fonticola</name>
    <dbReference type="NCBI Taxonomy" id="450363"/>
    <lineage>
        <taxon>Bacteria</taxon>
        <taxon>Bacillati</taxon>
        <taxon>Actinomycetota</taxon>
        <taxon>Actinomycetes</taxon>
        <taxon>Propionibacteriales</taxon>
        <taxon>Nocardioidaceae</taxon>
        <taxon>Nocardioides</taxon>
    </lineage>
</organism>